<keyword evidence="5" id="KW-0574">Periplasm</keyword>
<evidence type="ECO:0000259" key="7">
    <source>
        <dbReference type="Pfam" id="PF16822"/>
    </source>
</evidence>
<evidence type="ECO:0000256" key="4">
    <source>
        <dbReference type="ARBA" id="ARBA00022729"/>
    </source>
</evidence>
<dbReference type="Proteomes" id="UP000542125">
    <property type="component" value="Unassembled WGS sequence"/>
</dbReference>
<gene>
    <name evidence="8" type="ORF">FHW18_002760</name>
</gene>
<name>A0A7Y9LL12_9BURK</name>
<dbReference type="InterPro" id="IPR031811">
    <property type="entry name" value="ALGX/ALGJ_SGNH-like"/>
</dbReference>
<comment type="pathway">
    <text evidence="2">Glycan biosynthesis; alginate biosynthesis.</text>
</comment>
<dbReference type="GO" id="GO:0016740">
    <property type="term" value="F:transferase activity"/>
    <property type="evidence" value="ECO:0007669"/>
    <property type="project" value="UniProtKB-KW"/>
</dbReference>
<dbReference type="GO" id="GO:0042597">
    <property type="term" value="C:periplasmic space"/>
    <property type="evidence" value="ECO:0007669"/>
    <property type="project" value="UniProtKB-SubCell"/>
</dbReference>
<evidence type="ECO:0000256" key="6">
    <source>
        <dbReference type="ARBA" id="ARBA00022841"/>
    </source>
</evidence>
<organism evidence="8 9">
    <name type="scientific">Pigmentiphaga litoralis</name>
    <dbReference type="NCBI Taxonomy" id="516702"/>
    <lineage>
        <taxon>Bacteria</taxon>
        <taxon>Pseudomonadati</taxon>
        <taxon>Pseudomonadota</taxon>
        <taxon>Betaproteobacteria</taxon>
        <taxon>Burkholderiales</taxon>
        <taxon>Alcaligenaceae</taxon>
        <taxon>Pigmentiphaga</taxon>
    </lineage>
</organism>
<keyword evidence="9" id="KW-1185">Reference proteome</keyword>
<dbReference type="GO" id="GO:0042121">
    <property type="term" value="P:alginic acid biosynthetic process"/>
    <property type="evidence" value="ECO:0007669"/>
    <property type="project" value="UniProtKB-UniPathway"/>
</dbReference>
<evidence type="ECO:0000256" key="1">
    <source>
        <dbReference type="ARBA" id="ARBA00004418"/>
    </source>
</evidence>
<keyword evidence="6" id="KW-0016">Alginate biosynthesis</keyword>
<feature type="domain" description="AlgX/AlgJ SGNH hydrolase-like" evidence="7">
    <location>
        <begin position="91"/>
        <end position="357"/>
    </location>
</feature>
<evidence type="ECO:0000313" key="8">
    <source>
        <dbReference type="EMBL" id="NYE83489.1"/>
    </source>
</evidence>
<dbReference type="Pfam" id="PF16822">
    <property type="entry name" value="ALGX"/>
    <property type="match status" value="1"/>
</dbReference>
<evidence type="ECO:0000256" key="5">
    <source>
        <dbReference type="ARBA" id="ARBA00022764"/>
    </source>
</evidence>
<proteinExistence type="predicted"/>
<accession>A0A7Y9LL12</accession>
<reference evidence="8 9" key="1">
    <citation type="submission" date="2020-07" db="EMBL/GenBank/DDBJ databases">
        <title>Genomic Encyclopedia of Type Strains, Phase IV (KMG-V): Genome sequencing to study the core and pangenomes of soil and plant-associated prokaryotes.</title>
        <authorList>
            <person name="Whitman W."/>
        </authorList>
    </citation>
    <scope>NUCLEOTIDE SEQUENCE [LARGE SCALE GENOMIC DNA]</scope>
    <source>
        <strain evidence="8 9">SAS40</strain>
    </source>
</reference>
<sequence>MRASSSRRGGSAWAGVGFVVFLAGAALSNAIGVIVNDVPVTRQPITLPALLDGRVSQDMARQMAETPLPSMAARIERAASWVAIGDLGPRVRQGCPGWLFLSDEMAVHADGGAHAAARLQTVARVAQRLRAQGIDLMVVVVPDKSRIAERHLCGQARAPEFEGRARQWVDRLNAAGVPAMDLTDAMDLPHTDTFLRTDTHWNETGAHAAAAALTARLLAWHDAPARLGPRVQVTRTVSSPEPRPGDLVRLAGIDGLPLAWQPPQDTVAQSTFVVAADTATTDEAALFGDDALPSVALIGTSFSRTSNFVGFLQMGLQARVANAARDGGEFAGAAAAYFTSPAFRQTPPKLVVWEIPERSLQRPLADDPVLD</sequence>
<dbReference type="RefSeq" id="WP_179587186.1">
    <property type="nucleotide sequence ID" value="NZ_JACBYR010000001.1"/>
</dbReference>
<dbReference type="EMBL" id="JACBYR010000001">
    <property type="protein sequence ID" value="NYE83489.1"/>
    <property type="molecule type" value="Genomic_DNA"/>
</dbReference>
<protein>
    <submittedName>
        <fullName evidence="8">Alginate O-acetyltransferase complex protein AlgJ</fullName>
    </submittedName>
</protein>
<comment type="subcellular location">
    <subcellularLocation>
        <location evidence="1">Periplasm</location>
    </subcellularLocation>
</comment>
<dbReference type="UniPathway" id="UPA00286"/>
<keyword evidence="4" id="KW-0732">Signal</keyword>
<evidence type="ECO:0000313" key="9">
    <source>
        <dbReference type="Proteomes" id="UP000542125"/>
    </source>
</evidence>
<evidence type="ECO:0000256" key="2">
    <source>
        <dbReference type="ARBA" id="ARBA00005182"/>
    </source>
</evidence>
<dbReference type="AlphaFoldDB" id="A0A7Y9LL12"/>
<comment type="caution">
    <text evidence="8">The sequence shown here is derived from an EMBL/GenBank/DDBJ whole genome shotgun (WGS) entry which is preliminary data.</text>
</comment>
<evidence type="ECO:0000256" key="3">
    <source>
        <dbReference type="ARBA" id="ARBA00022679"/>
    </source>
</evidence>
<keyword evidence="3 8" id="KW-0808">Transferase</keyword>